<accession>A0AAD1R8J7</accession>
<keyword evidence="3" id="KW-0433">Leucine-rich repeat</keyword>
<evidence type="ECO:0000256" key="1">
    <source>
        <dbReference type="ARBA" id="ARBA00004496"/>
    </source>
</evidence>
<dbReference type="PANTHER" id="PTHR22710">
    <property type="entry name" value="X-RAY RADIATION RESISTANCE ASSOCIATED PROTEIN 1 XRRA1"/>
    <property type="match status" value="1"/>
</dbReference>
<dbReference type="Gene3D" id="3.80.10.10">
    <property type="entry name" value="Ribonuclease Inhibitor"/>
    <property type="match status" value="2"/>
</dbReference>
<organism evidence="6 7">
    <name type="scientific">Pelobates cultripes</name>
    <name type="common">Western spadefoot toad</name>
    <dbReference type="NCBI Taxonomy" id="61616"/>
    <lineage>
        <taxon>Eukaryota</taxon>
        <taxon>Metazoa</taxon>
        <taxon>Chordata</taxon>
        <taxon>Craniata</taxon>
        <taxon>Vertebrata</taxon>
        <taxon>Euteleostomi</taxon>
        <taxon>Amphibia</taxon>
        <taxon>Batrachia</taxon>
        <taxon>Anura</taxon>
        <taxon>Pelobatoidea</taxon>
        <taxon>Pelobatidae</taxon>
        <taxon>Pelobates</taxon>
    </lineage>
</organism>
<keyword evidence="7" id="KW-1185">Reference proteome</keyword>
<dbReference type="EMBL" id="OW240912">
    <property type="protein sequence ID" value="CAH2225773.1"/>
    <property type="molecule type" value="Genomic_DNA"/>
</dbReference>
<gene>
    <name evidence="6" type="ORF">PECUL_23A007403</name>
</gene>
<feature type="compositionally biased region" description="Basic and acidic residues" evidence="5">
    <location>
        <begin position="461"/>
        <end position="475"/>
    </location>
</feature>
<keyword evidence="4" id="KW-0677">Repeat</keyword>
<comment type="subcellular location">
    <subcellularLocation>
        <location evidence="1">Cytoplasm</location>
    </subcellularLocation>
</comment>
<dbReference type="InterPro" id="IPR003591">
    <property type="entry name" value="Leu-rich_rpt_typical-subtyp"/>
</dbReference>
<evidence type="ECO:0000256" key="3">
    <source>
        <dbReference type="ARBA" id="ARBA00022614"/>
    </source>
</evidence>
<dbReference type="InterPro" id="IPR032675">
    <property type="entry name" value="LRR_dom_sf"/>
</dbReference>
<evidence type="ECO:0000313" key="7">
    <source>
        <dbReference type="Proteomes" id="UP001295444"/>
    </source>
</evidence>
<feature type="region of interest" description="Disordered" evidence="5">
    <location>
        <begin position="434"/>
        <end position="475"/>
    </location>
</feature>
<evidence type="ECO:0000256" key="4">
    <source>
        <dbReference type="ARBA" id="ARBA00022737"/>
    </source>
</evidence>
<dbReference type="PANTHER" id="PTHR22710:SF2">
    <property type="entry name" value="X-RAY RADIATION RESISTANCE-ASSOCIATED PROTEIN 1"/>
    <property type="match status" value="1"/>
</dbReference>
<evidence type="ECO:0000256" key="5">
    <source>
        <dbReference type="SAM" id="MobiDB-lite"/>
    </source>
</evidence>
<dbReference type="AlphaFoldDB" id="A0AAD1R8J7"/>
<dbReference type="Pfam" id="PF13855">
    <property type="entry name" value="LRR_8"/>
    <property type="match status" value="1"/>
</dbReference>
<dbReference type="SMART" id="SM00369">
    <property type="entry name" value="LRR_TYP"/>
    <property type="match status" value="6"/>
</dbReference>
<feature type="compositionally biased region" description="Polar residues" evidence="5">
    <location>
        <begin position="221"/>
        <end position="232"/>
    </location>
</feature>
<keyword evidence="2" id="KW-0963">Cytoplasm</keyword>
<dbReference type="GO" id="GO:0005737">
    <property type="term" value="C:cytoplasm"/>
    <property type="evidence" value="ECO:0007669"/>
    <property type="project" value="UniProtKB-SubCell"/>
</dbReference>
<dbReference type="Proteomes" id="UP001295444">
    <property type="component" value="Chromosome 01"/>
</dbReference>
<name>A0AAD1R8J7_PELCU</name>
<evidence type="ECO:0000313" key="6">
    <source>
        <dbReference type="EMBL" id="CAH2225773.1"/>
    </source>
</evidence>
<dbReference type="GO" id="GO:0005634">
    <property type="term" value="C:nucleus"/>
    <property type="evidence" value="ECO:0007669"/>
    <property type="project" value="TreeGrafter"/>
</dbReference>
<dbReference type="PROSITE" id="PS51450">
    <property type="entry name" value="LRR"/>
    <property type="match status" value="3"/>
</dbReference>
<feature type="compositionally biased region" description="Basic and acidic residues" evidence="5">
    <location>
        <begin position="677"/>
        <end position="688"/>
    </location>
</feature>
<dbReference type="SUPFAM" id="SSF52058">
    <property type="entry name" value="L domain-like"/>
    <property type="match status" value="1"/>
</dbReference>
<proteinExistence type="predicted"/>
<feature type="region of interest" description="Disordered" evidence="5">
    <location>
        <begin position="218"/>
        <end position="238"/>
    </location>
</feature>
<evidence type="ECO:0000256" key="2">
    <source>
        <dbReference type="ARBA" id="ARBA00022490"/>
    </source>
</evidence>
<protein>
    <submittedName>
        <fullName evidence="6">X-ray radiation resistance-associated 1</fullName>
    </submittedName>
</protein>
<sequence length="813" mass="91349">MEAAYSRRGRAHGSCIQQEGAAHESCIQQRGAAHESCIQQGGQHFPCMARLGEGVIPRRGAESLAPVDVTLLLPPLLGGRTLPDYPPRARCRRSCLLSPPSCLIPLTPDLAAADWLPPARDLMRESALAMAWNGGVTSPRRVLGLWGFFNPQDRRDMASAGIYKMGRGEVAVSNCFPPRNLLRLSNGSAGHWLMAHKTTPEGRFRALVCSASSDHARSSDLKNTLTTGQPRSRPSHRTLGNQECVMDGPFLIKTHFVERPDDLCSVNVSDRNLTSAHTEDFLQFTCVAYMNASENRLLLEDFSTFPMLRELDISLNEINRIHIKQEHFPNLEVLDLSYNNLSPDDISQLSVLPQLRVLHLTGNRLTHLPPDMSGSHCNDLMCFPSLEILMLDNNRLSHASVFGCLANLKRLHQLNLDKNGITKIPYLLEIDLDRSMDSPPGKTRTEKQPTLGGSMSHSKQSKRENNKKTSEEDRFHETDKDIDYIVFPNADDPDRTDIIFTSIDRPHNDRLPEQAVKTQGSSLLPDFDLAATDRTSQQFSPPLPNLRFLSLANNKIAYEENLLAAALFPSLEELVIHGNPLVTLRKGDSPLLKTFFQERLGISVIRRRMPEPPKPHIYISINEQRKVNEHVPKIPKQPLMLESPSTFLNLLLSSSDQVGDGKNFKLLPSPLPPIKSSQEERDRYHKTNQEPMTVPETEDTEDADSAVESVFMTQADEVSDSLHITSPISLSNMDKEMKEDVVVTQNDIPEKFKGYEVFLDVQTDPSFIEPVGIQSNVRALEKALKHLHIHRDFKPRLRSIQKPFTHRETKELE</sequence>
<feature type="region of interest" description="Disordered" evidence="5">
    <location>
        <begin position="662"/>
        <end position="701"/>
    </location>
</feature>
<dbReference type="InterPro" id="IPR001611">
    <property type="entry name" value="Leu-rich_rpt"/>
</dbReference>
<reference evidence="6" key="1">
    <citation type="submission" date="2022-03" db="EMBL/GenBank/DDBJ databases">
        <authorList>
            <person name="Alioto T."/>
            <person name="Alioto T."/>
            <person name="Gomez Garrido J."/>
        </authorList>
    </citation>
    <scope>NUCLEOTIDE SEQUENCE</scope>
</reference>